<dbReference type="EMBL" id="RJJC01000001">
    <property type="protein sequence ID" value="RNJ26697.1"/>
    <property type="molecule type" value="Genomic_DNA"/>
</dbReference>
<keyword evidence="2" id="KW-0812">Transmembrane</keyword>
<keyword evidence="2" id="KW-1133">Transmembrane helix</keyword>
<dbReference type="AlphaFoldDB" id="A0AAJ4R9J6"/>
<evidence type="ECO:0000256" key="1">
    <source>
        <dbReference type="SAM" id="MobiDB-lite"/>
    </source>
</evidence>
<evidence type="ECO:0000313" key="4">
    <source>
        <dbReference type="EMBL" id="RNJ26697.1"/>
    </source>
</evidence>
<evidence type="ECO:0000313" key="5">
    <source>
        <dbReference type="Proteomes" id="UP000270581"/>
    </source>
</evidence>
<keyword evidence="5" id="KW-1185">Reference proteome</keyword>
<feature type="region of interest" description="Disordered" evidence="1">
    <location>
        <begin position="1"/>
        <end position="24"/>
    </location>
</feature>
<dbReference type="InterPro" id="IPR055736">
    <property type="entry name" value="DUF7312"/>
</dbReference>
<reference evidence="4 5" key="1">
    <citation type="submission" date="2018-11" db="EMBL/GenBank/DDBJ databases">
        <title>Genome sequences of Natronomonas sp. CBA1133.</title>
        <authorList>
            <person name="Roh S.W."/>
            <person name="Cha I.-T."/>
        </authorList>
    </citation>
    <scope>NUCLEOTIDE SEQUENCE [LARGE SCALE GENOMIC DNA]</scope>
    <source>
        <strain evidence="4 5">CBA1133</strain>
    </source>
</reference>
<protein>
    <recommendedName>
        <fullName evidence="3">DUF7312 domain-containing protein</fullName>
    </recommendedName>
</protein>
<comment type="caution">
    <text evidence="4">The sequence shown here is derived from an EMBL/GenBank/DDBJ whole genome shotgun (WGS) entry which is preliminary data.</text>
</comment>
<organism evidence="4 5">
    <name type="scientific">Halosegnis longus</name>
    <dbReference type="NCBI Taxonomy" id="2216012"/>
    <lineage>
        <taxon>Archaea</taxon>
        <taxon>Methanobacteriati</taxon>
        <taxon>Methanobacteriota</taxon>
        <taxon>Stenosarchaea group</taxon>
        <taxon>Halobacteria</taxon>
        <taxon>Halobacteriales</taxon>
        <taxon>Natronomonadaceae</taxon>
        <taxon>Halosegnis</taxon>
    </lineage>
</organism>
<accession>A0AAJ4R9J6</accession>
<keyword evidence="2" id="KW-0472">Membrane</keyword>
<proteinExistence type="predicted"/>
<gene>
    <name evidence="4" type="ORF">Nmn1133_08450</name>
</gene>
<sequence length="77" mass="8256">MTDDEREWDDPPGVWDEEEEEDDAGALNVATEGESFVGGDERDPITPGDISPEHAAFVLLGALFATLVLVRLASGVL</sequence>
<dbReference type="Pfam" id="PF23994">
    <property type="entry name" value="DUF7312"/>
    <property type="match status" value="1"/>
</dbReference>
<evidence type="ECO:0000256" key="2">
    <source>
        <dbReference type="SAM" id="Phobius"/>
    </source>
</evidence>
<dbReference type="RefSeq" id="WP_075936714.1">
    <property type="nucleotide sequence ID" value="NZ_BDJH01000002.1"/>
</dbReference>
<evidence type="ECO:0000259" key="3">
    <source>
        <dbReference type="Pfam" id="PF23994"/>
    </source>
</evidence>
<name>A0AAJ4R9J6_9EURY</name>
<dbReference type="Proteomes" id="UP000270581">
    <property type="component" value="Unassembled WGS sequence"/>
</dbReference>
<feature type="domain" description="DUF7312" evidence="3">
    <location>
        <begin position="17"/>
        <end position="72"/>
    </location>
</feature>
<feature type="transmembrane region" description="Helical" evidence="2">
    <location>
        <begin position="54"/>
        <end position="73"/>
    </location>
</feature>